<dbReference type="STRING" id="1348612.A0A397HEM2"/>
<reference evidence="4 5" key="1">
    <citation type="submission" date="2018-08" db="EMBL/GenBank/DDBJ databases">
        <title>Genome and evolution of the arbuscular mycorrhizal fungus Diversispora epigaea (formerly Glomus versiforme) and its bacterial endosymbionts.</title>
        <authorList>
            <person name="Sun X."/>
            <person name="Fei Z."/>
            <person name="Harrison M."/>
        </authorList>
    </citation>
    <scope>NUCLEOTIDE SEQUENCE [LARGE SCALE GENOMIC DNA]</scope>
    <source>
        <strain evidence="4 5">IT104</strain>
    </source>
</reference>
<dbReference type="EMBL" id="PQFF01000326">
    <property type="protein sequence ID" value="RHZ60056.1"/>
    <property type="molecule type" value="Genomic_DNA"/>
</dbReference>
<organism evidence="4 5">
    <name type="scientific">Diversispora epigaea</name>
    <dbReference type="NCBI Taxonomy" id="1348612"/>
    <lineage>
        <taxon>Eukaryota</taxon>
        <taxon>Fungi</taxon>
        <taxon>Fungi incertae sedis</taxon>
        <taxon>Mucoromycota</taxon>
        <taxon>Glomeromycotina</taxon>
        <taxon>Glomeromycetes</taxon>
        <taxon>Diversisporales</taxon>
        <taxon>Diversisporaceae</taxon>
        <taxon>Diversispora</taxon>
    </lineage>
</organism>
<sequence length="241" mass="28700">MTEITTSDDNSFEPFYEKENNNNSSEISIEADENRELNLQSLITIVNPNEILEIWKISRYNYPKCYQHIILLNNEEHLCTCFMLITHGIRFRTVCRHFFKIFVELSNARFHLMLIPNWWYKDKHYSGIFSNEEMICSNDPNHNYNDTFTNIIFTQKYTLNNYSEKCSKQISQNRIKYSILMGEAKKAIQFAVQDGDNELIQLIREFNKKKELKKIQEESDIRQEQVLDPLKHQAKGRPPTK</sequence>
<protein>
    <recommendedName>
        <fullName evidence="3">SWIM-type domain-containing protein</fullName>
    </recommendedName>
</protein>
<keyword evidence="1" id="KW-0863">Zinc-finger</keyword>
<dbReference type="GO" id="GO:0008270">
    <property type="term" value="F:zinc ion binding"/>
    <property type="evidence" value="ECO:0007669"/>
    <property type="project" value="UniProtKB-KW"/>
</dbReference>
<feature type="region of interest" description="Disordered" evidence="2">
    <location>
        <begin position="1"/>
        <end position="20"/>
    </location>
</feature>
<feature type="domain" description="SWIM-type" evidence="3">
    <location>
        <begin position="66"/>
        <end position="106"/>
    </location>
</feature>
<name>A0A397HEM2_9GLOM</name>
<evidence type="ECO:0000313" key="5">
    <source>
        <dbReference type="Proteomes" id="UP000266861"/>
    </source>
</evidence>
<dbReference type="PROSITE" id="PS50966">
    <property type="entry name" value="ZF_SWIM"/>
    <property type="match status" value="1"/>
</dbReference>
<evidence type="ECO:0000256" key="1">
    <source>
        <dbReference type="PROSITE-ProRule" id="PRU00325"/>
    </source>
</evidence>
<evidence type="ECO:0000259" key="3">
    <source>
        <dbReference type="PROSITE" id="PS50966"/>
    </source>
</evidence>
<evidence type="ECO:0000313" key="4">
    <source>
        <dbReference type="EMBL" id="RHZ60056.1"/>
    </source>
</evidence>
<keyword evidence="5" id="KW-1185">Reference proteome</keyword>
<evidence type="ECO:0000256" key="2">
    <source>
        <dbReference type="SAM" id="MobiDB-lite"/>
    </source>
</evidence>
<dbReference type="OrthoDB" id="2411055at2759"/>
<keyword evidence="1" id="KW-0479">Metal-binding</keyword>
<comment type="caution">
    <text evidence="4">The sequence shown here is derived from an EMBL/GenBank/DDBJ whole genome shotgun (WGS) entry which is preliminary data.</text>
</comment>
<dbReference type="AlphaFoldDB" id="A0A397HEM2"/>
<gene>
    <name evidence="4" type="ORF">Glove_359g36</name>
</gene>
<keyword evidence="1" id="KW-0862">Zinc</keyword>
<dbReference type="Proteomes" id="UP000266861">
    <property type="component" value="Unassembled WGS sequence"/>
</dbReference>
<dbReference type="InterPro" id="IPR007527">
    <property type="entry name" value="Znf_SWIM"/>
</dbReference>
<accession>A0A397HEM2</accession>
<proteinExistence type="predicted"/>